<protein>
    <submittedName>
        <fullName evidence="1">Uncharacterized protein</fullName>
    </submittedName>
</protein>
<gene>
    <name evidence="1" type="ORF">EBO15_33025</name>
</gene>
<sequence length="144" mass="15643">MTSGRVDDASLRLAAEIVRAAYEEGMRRHGMLGSTIAVISSYAQKNLTDLDAVAGPDPDLVELEELRDAILSVAPHIKTGFRHGPDARLLLHVNNPDVGGRFCEDISVRNVPHYLWSWGDTIAPAAAPSIAARRIVHVLATNRL</sequence>
<dbReference type="AlphaFoldDB" id="A0A3M2LMR2"/>
<dbReference type="EMBL" id="RFFG01000086">
    <property type="protein sequence ID" value="RMI38416.1"/>
    <property type="molecule type" value="Genomic_DNA"/>
</dbReference>
<name>A0A3M2LMR2_9ACTN</name>
<organism evidence="1 2">
    <name type="scientific">Actinomadura harenae</name>
    <dbReference type="NCBI Taxonomy" id="2483351"/>
    <lineage>
        <taxon>Bacteria</taxon>
        <taxon>Bacillati</taxon>
        <taxon>Actinomycetota</taxon>
        <taxon>Actinomycetes</taxon>
        <taxon>Streptosporangiales</taxon>
        <taxon>Thermomonosporaceae</taxon>
        <taxon>Actinomadura</taxon>
    </lineage>
</organism>
<evidence type="ECO:0000313" key="1">
    <source>
        <dbReference type="EMBL" id="RMI38416.1"/>
    </source>
</evidence>
<dbReference type="Proteomes" id="UP000282674">
    <property type="component" value="Unassembled WGS sequence"/>
</dbReference>
<comment type="caution">
    <text evidence="1">The sequence shown here is derived from an EMBL/GenBank/DDBJ whole genome shotgun (WGS) entry which is preliminary data.</text>
</comment>
<dbReference type="OrthoDB" id="3480661at2"/>
<reference evidence="1 2" key="1">
    <citation type="submission" date="2018-10" db="EMBL/GenBank/DDBJ databases">
        <title>Isolation from soil.</title>
        <authorList>
            <person name="Hu J."/>
        </authorList>
    </citation>
    <scope>NUCLEOTIDE SEQUENCE [LARGE SCALE GENOMIC DNA]</scope>
    <source>
        <strain evidence="1 2">NEAU-Ht49</strain>
    </source>
</reference>
<evidence type="ECO:0000313" key="2">
    <source>
        <dbReference type="Proteomes" id="UP000282674"/>
    </source>
</evidence>
<dbReference type="RefSeq" id="WP_122198398.1">
    <property type="nucleotide sequence ID" value="NZ_JBHSKC010000021.1"/>
</dbReference>
<keyword evidence="2" id="KW-1185">Reference proteome</keyword>
<accession>A0A3M2LMR2</accession>
<proteinExistence type="predicted"/>